<dbReference type="InterPro" id="IPR050762">
    <property type="entry name" value="HD-ZIP_Homeobox_LZ_Class_II"/>
</dbReference>
<feature type="compositionally biased region" description="Low complexity" evidence="5">
    <location>
        <begin position="62"/>
        <end position="74"/>
    </location>
</feature>
<keyword evidence="6" id="KW-1133">Transmembrane helix</keyword>
<keyword evidence="2" id="KW-0805">Transcription regulation</keyword>
<feature type="coiled-coil region" evidence="4">
    <location>
        <begin position="7"/>
        <end position="37"/>
    </location>
</feature>
<feature type="transmembrane region" description="Helical" evidence="6">
    <location>
        <begin position="454"/>
        <end position="475"/>
    </location>
</feature>
<proteinExistence type="predicted"/>
<comment type="caution">
    <text evidence="8">The sequence shown here is derived from an EMBL/GenBank/DDBJ whole genome shotgun (WGS) entry which is preliminary data.</text>
</comment>
<evidence type="ECO:0000256" key="3">
    <source>
        <dbReference type="ARBA" id="ARBA00023163"/>
    </source>
</evidence>
<evidence type="ECO:0000256" key="5">
    <source>
        <dbReference type="SAM" id="MobiDB-lite"/>
    </source>
</evidence>
<evidence type="ECO:0000256" key="1">
    <source>
        <dbReference type="ARBA" id="ARBA00004123"/>
    </source>
</evidence>
<feature type="domain" description="Leucine zipper homeobox-associated" evidence="7">
    <location>
        <begin position="94"/>
        <end position="137"/>
    </location>
</feature>
<comment type="subcellular location">
    <subcellularLocation>
        <location evidence="1">Nucleus</location>
    </subcellularLocation>
</comment>
<dbReference type="InterPro" id="IPR003106">
    <property type="entry name" value="Leu_zip_homeo"/>
</dbReference>
<dbReference type="AlphaFoldDB" id="A0AAV6HJ20"/>
<protein>
    <recommendedName>
        <fullName evidence="7">Leucine zipper homeobox-associated domain-containing protein</fullName>
    </recommendedName>
</protein>
<feature type="domain" description="Leucine zipper homeobox-associated" evidence="7">
    <location>
        <begin position="1"/>
        <end position="44"/>
    </location>
</feature>
<dbReference type="EMBL" id="JACTNZ010000015">
    <property type="protein sequence ID" value="KAG5513098.1"/>
    <property type="molecule type" value="Genomic_DNA"/>
</dbReference>
<sequence>MQTEIDCEFLKRCCETLTEENRRLQKEVQELRALKLSPQFNMQMTPPTTLTMCPSCERVAASPSPSSSSSGSPPVDSPRLHQMDHDGWYRTKLKKAEIDCEFLKTCCENLTCENRRSRRRSETGLGVPAGVAGGWRQVAESEGVAEDVLGNLVGGRRRMTELRRGSSKTSEVQNAVARRLANADARNPLQTDDASTNVLHFESKPRNLLSNASCDFVPAKVTSEPDFMTENMPYMKAFEAFVDIMKENLAHETAFVVATQFGISGENLEDISNSLRKLDRLIERSRQWATEFLAWSWTVLKTFSPKQVEAIYTNRDLQLPQSYSVMDQVLNSSLTSFRISASVNNFLLWALGGGRGVAVKLVYLFLRKLSCFILEPVLLLFILFSTPKTIYCYWLYGEPVLLLFILFSTPKTVGEKRGSSDIVFDALLLFCSGHVCPVIADCEDLLLLAVWRGVWMRMLLDVWTGFLLNFLSNFAIHEHCNLVMLIMNIAAYISVMGAVAT</sequence>
<evidence type="ECO:0000313" key="8">
    <source>
        <dbReference type="EMBL" id="KAG5513098.1"/>
    </source>
</evidence>
<gene>
    <name evidence="8" type="ORF">RHGRI_038485</name>
</gene>
<dbReference type="PANTHER" id="PTHR45714:SF16">
    <property type="entry name" value="HOMEOBOX-LEUCINE ZIPPER PROTEIN HAT2"/>
    <property type="match status" value="1"/>
</dbReference>
<dbReference type="SMART" id="SM00340">
    <property type="entry name" value="HALZ"/>
    <property type="match status" value="2"/>
</dbReference>
<feature type="transmembrane region" description="Helical" evidence="6">
    <location>
        <begin position="482"/>
        <end position="500"/>
    </location>
</feature>
<keyword evidence="4" id="KW-0175">Coiled coil</keyword>
<dbReference type="Proteomes" id="UP000823749">
    <property type="component" value="Unassembled WGS sequence"/>
</dbReference>
<dbReference type="PANTHER" id="PTHR45714">
    <property type="entry name" value="HOMEOBOX-LEUCINE ZIPPER PROTEIN HAT14"/>
    <property type="match status" value="1"/>
</dbReference>
<organism evidence="8 9">
    <name type="scientific">Rhododendron griersonianum</name>
    <dbReference type="NCBI Taxonomy" id="479676"/>
    <lineage>
        <taxon>Eukaryota</taxon>
        <taxon>Viridiplantae</taxon>
        <taxon>Streptophyta</taxon>
        <taxon>Embryophyta</taxon>
        <taxon>Tracheophyta</taxon>
        <taxon>Spermatophyta</taxon>
        <taxon>Magnoliopsida</taxon>
        <taxon>eudicotyledons</taxon>
        <taxon>Gunneridae</taxon>
        <taxon>Pentapetalae</taxon>
        <taxon>asterids</taxon>
        <taxon>Ericales</taxon>
        <taxon>Ericaceae</taxon>
        <taxon>Ericoideae</taxon>
        <taxon>Rhodoreae</taxon>
        <taxon>Rhododendron</taxon>
    </lineage>
</organism>
<dbReference type="GO" id="GO:0006355">
    <property type="term" value="P:regulation of DNA-templated transcription"/>
    <property type="evidence" value="ECO:0007669"/>
    <property type="project" value="InterPro"/>
</dbReference>
<name>A0AAV6HJ20_9ERIC</name>
<evidence type="ECO:0000313" key="9">
    <source>
        <dbReference type="Proteomes" id="UP000823749"/>
    </source>
</evidence>
<keyword evidence="9" id="KW-1185">Reference proteome</keyword>
<dbReference type="GO" id="GO:0005634">
    <property type="term" value="C:nucleus"/>
    <property type="evidence" value="ECO:0007669"/>
    <property type="project" value="UniProtKB-SubCell"/>
</dbReference>
<evidence type="ECO:0000256" key="2">
    <source>
        <dbReference type="ARBA" id="ARBA00023015"/>
    </source>
</evidence>
<evidence type="ECO:0000256" key="4">
    <source>
        <dbReference type="SAM" id="Coils"/>
    </source>
</evidence>
<evidence type="ECO:0000256" key="6">
    <source>
        <dbReference type="SAM" id="Phobius"/>
    </source>
</evidence>
<feature type="region of interest" description="Disordered" evidence="5">
    <location>
        <begin position="58"/>
        <end position="82"/>
    </location>
</feature>
<keyword evidence="3" id="KW-0804">Transcription</keyword>
<keyword evidence="6" id="KW-0472">Membrane</keyword>
<dbReference type="GO" id="GO:0043565">
    <property type="term" value="F:sequence-specific DNA binding"/>
    <property type="evidence" value="ECO:0007669"/>
    <property type="project" value="InterPro"/>
</dbReference>
<evidence type="ECO:0000259" key="7">
    <source>
        <dbReference type="SMART" id="SM00340"/>
    </source>
</evidence>
<dbReference type="Pfam" id="PF02183">
    <property type="entry name" value="HALZ"/>
    <property type="match status" value="1"/>
</dbReference>
<keyword evidence="6" id="KW-0812">Transmembrane</keyword>
<reference evidence="8" key="1">
    <citation type="submission" date="2020-08" db="EMBL/GenBank/DDBJ databases">
        <title>Plant Genome Project.</title>
        <authorList>
            <person name="Zhang R.-G."/>
        </authorList>
    </citation>
    <scope>NUCLEOTIDE SEQUENCE</scope>
    <source>
        <strain evidence="8">WSP0</strain>
        <tissue evidence="8">Leaf</tissue>
    </source>
</reference>
<accession>A0AAV6HJ20</accession>